<feature type="transmembrane region" description="Helical" evidence="2">
    <location>
        <begin position="66"/>
        <end position="90"/>
    </location>
</feature>
<keyword evidence="2" id="KW-0812">Transmembrane</keyword>
<organism evidence="3 4">
    <name type="scientific">Clonostachys chloroleuca</name>
    <dbReference type="NCBI Taxonomy" id="1926264"/>
    <lineage>
        <taxon>Eukaryota</taxon>
        <taxon>Fungi</taxon>
        <taxon>Dikarya</taxon>
        <taxon>Ascomycota</taxon>
        <taxon>Pezizomycotina</taxon>
        <taxon>Sordariomycetes</taxon>
        <taxon>Hypocreomycetidae</taxon>
        <taxon>Hypocreales</taxon>
        <taxon>Bionectriaceae</taxon>
        <taxon>Clonostachys</taxon>
    </lineage>
</organism>
<evidence type="ECO:0000256" key="2">
    <source>
        <dbReference type="SAM" id="Phobius"/>
    </source>
</evidence>
<feature type="transmembrane region" description="Helical" evidence="2">
    <location>
        <begin position="144"/>
        <end position="163"/>
    </location>
</feature>
<feature type="transmembrane region" description="Helical" evidence="2">
    <location>
        <begin position="221"/>
        <end position="240"/>
    </location>
</feature>
<dbReference type="AlphaFoldDB" id="A0AA35Q6P5"/>
<dbReference type="EMBL" id="CABFNP030001245">
    <property type="protein sequence ID" value="CAI6093662.1"/>
    <property type="molecule type" value="Genomic_DNA"/>
</dbReference>
<feature type="transmembrane region" description="Helical" evidence="2">
    <location>
        <begin position="184"/>
        <end position="201"/>
    </location>
</feature>
<accession>A0AA35Q6P5</accession>
<sequence length="409" mass="46534">MGGERGFLVPENFELQPVTTQDMIIASLALGFTMGIGWLTVWTAIKQTTSSYRRIGRGIAHNTYVIMIWGEIVASSMFAAMSILHLFGVIRPSFEFYFFICECFGSLFPIAVLTPNVQFLLQIIINRCAILVTDRVFIFRVKWGTAALITMVNISVYCIWIPARLQISERYIHINEIWDRCEKVIYLLVDGALNFLFMRIVRQDLVKLGLRKYNGLVKFNIFIIGFSLSMDVLIIAMMSLKNTFVYMQFHPLAYIVKLKIEMSMANLIAKIAKAQERGTEFEYARSSNNYADTMADSVVVENRKQRNLDEEAHIAWVAATTEIQMNNMKLPGDLNESPAQPSQSIQPINPTPTPTRAPAPDEITRCPTEAGPQQADGRNRPPRSQRRSSRDIRKYESFVFLSSKAVVDR</sequence>
<feature type="transmembrane region" description="Helical" evidence="2">
    <location>
        <begin position="23"/>
        <end position="45"/>
    </location>
</feature>
<evidence type="ECO:0000313" key="4">
    <source>
        <dbReference type="Proteomes" id="UP001160390"/>
    </source>
</evidence>
<keyword evidence="2" id="KW-1133">Transmembrane helix</keyword>
<comment type="caution">
    <text evidence="3">The sequence shown here is derived from an EMBL/GenBank/DDBJ whole genome shotgun (WGS) entry which is preliminary data.</text>
</comment>
<proteinExistence type="predicted"/>
<keyword evidence="2" id="KW-0472">Membrane</keyword>
<feature type="region of interest" description="Disordered" evidence="1">
    <location>
        <begin position="329"/>
        <end position="394"/>
    </location>
</feature>
<name>A0AA35Q6P5_9HYPO</name>
<reference evidence="3" key="1">
    <citation type="submission" date="2023-01" db="EMBL/GenBank/DDBJ databases">
        <authorList>
            <person name="Piombo E."/>
        </authorList>
    </citation>
    <scope>NUCLEOTIDE SEQUENCE</scope>
</reference>
<evidence type="ECO:0000313" key="3">
    <source>
        <dbReference type="EMBL" id="CAI6093662.1"/>
    </source>
</evidence>
<feature type="compositionally biased region" description="Polar residues" evidence="1">
    <location>
        <begin position="337"/>
        <end position="348"/>
    </location>
</feature>
<keyword evidence="4" id="KW-1185">Reference proteome</keyword>
<protein>
    <submittedName>
        <fullName evidence="3">Uncharacterized protein</fullName>
    </submittedName>
</protein>
<dbReference type="PANTHER" id="PTHR35179:SF1">
    <property type="entry name" value="INTEGRAL MEMBRANE PROTEIN"/>
    <property type="match status" value="1"/>
</dbReference>
<evidence type="ECO:0000256" key="1">
    <source>
        <dbReference type="SAM" id="MobiDB-lite"/>
    </source>
</evidence>
<dbReference type="Proteomes" id="UP001160390">
    <property type="component" value="Unassembled WGS sequence"/>
</dbReference>
<feature type="transmembrane region" description="Helical" evidence="2">
    <location>
        <begin position="96"/>
        <end position="113"/>
    </location>
</feature>
<gene>
    <name evidence="3" type="ORF">CCHLO57077_00000728</name>
</gene>
<dbReference type="PANTHER" id="PTHR35179">
    <property type="entry name" value="PROTEIN CBG02620"/>
    <property type="match status" value="1"/>
</dbReference>